<evidence type="ECO:0000256" key="3">
    <source>
        <dbReference type="ARBA" id="ARBA00013815"/>
    </source>
</evidence>
<feature type="coiled-coil region" evidence="10">
    <location>
        <begin position="163"/>
        <end position="208"/>
    </location>
</feature>
<evidence type="ECO:0000256" key="2">
    <source>
        <dbReference type="ARBA" id="ARBA00009688"/>
    </source>
</evidence>
<evidence type="ECO:0000256" key="10">
    <source>
        <dbReference type="SAM" id="Coils"/>
    </source>
</evidence>
<keyword evidence="15" id="KW-1185">Reference proteome</keyword>
<dbReference type="PANTHER" id="PTHR21625">
    <property type="entry name" value="NYD-SP28 PROTEIN"/>
    <property type="match status" value="1"/>
</dbReference>
<feature type="region of interest" description="Disordered" evidence="11">
    <location>
        <begin position="462"/>
        <end position="482"/>
    </location>
</feature>
<feature type="coiled-coil region" evidence="10">
    <location>
        <begin position="232"/>
        <end position="259"/>
    </location>
</feature>
<evidence type="ECO:0000313" key="14">
    <source>
        <dbReference type="EMBL" id="KAG7518156.1"/>
    </source>
</evidence>
<evidence type="ECO:0000313" key="15">
    <source>
        <dbReference type="Proteomes" id="UP000693946"/>
    </source>
</evidence>
<dbReference type="GO" id="GO:0005858">
    <property type="term" value="C:axonemal dynein complex"/>
    <property type="evidence" value="ECO:0007669"/>
    <property type="project" value="InterPro"/>
</dbReference>
<feature type="region of interest" description="Disordered" evidence="11">
    <location>
        <begin position="1"/>
        <end position="31"/>
    </location>
</feature>
<dbReference type="InterPro" id="IPR039750">
    <property type="entry name" value="DRC1/DRC2"/>
</dbReference>
<evidence type="ECO:0000256" key="1">
    <source>
        <dbReference type="ARBA" id="ARBA00004611"/>
    </source>
</evidence>
<feature type="compositionally biased region" description="Acidic residues" evidence="11">
    <location>
        <begin position="465"/>
        <end position="474"/>
    </location>
</feature>
<keyword evidence="5 10" id="KW-0175">Coiled coil</keyword>
<evidence type="ECO:0000256" key="7">
    <source>
        <dbReference type="ARBA" id="ARBA00023273"/>
    </source>
</evidence>
<reference evidence="14 15" key="1">
    <citation type="journal article" date="2021" name="Sci. Rep.">
        <title>Chromosome anchoring in Senegalese sole (Solea senegalensis) reveals sex-associated markers and genome rearrangements in flatfish.</title>
        <authorList>
            <person name="Guerrero-Cozar I."/>
            <person name="Gomez-Garrido J."/>
            <person name="Berbel C."/>
            <person name="Martinez-Blanch J.F."/>
            <person name="Alioto T."/>
            <person name="Claros M.G."/>
            <person name="Gagnaire P.A."/>
            <person name="Manchado M."/>
        </authorList>
    </citation>
    <scope>NUCLEOTIDE SEQUENCE [LARGE SCALE GENOMIC DNA]</scope>
    <source>
        <strain evidence="14">Sse05_10M</strain>
    </source>
</reference>
<dbReference type="GO" id="GO:0003352">
    <property type="term" value="P:regulation of cilium movement"/>
    <property type="evidence" value="ECO:0007669"/>
    <property type="project" value="TreeGrafter"/>
</dbReference>
<evidence type="ECO:0000256" key="5">
    <source>
        <dbReference type="ARBA" id="ARBA00023054"/>
    </source>
</evidence>
<evidence type="ECO:0000256" key="9">
    <source>
        <dbReference type="ARBA" id="ARBA00046115"/>
    </source>
</evidence>
<feature type="domain" description="Dynein regulatory complex protein 1 C-terminal" evidence="13">
    <location>
        <begin position="526"/>
        <end position="583"/>
    </location>
</feature>
<comment type="subcellular location">
    <subcellularLocation>
        <location evidence="1">Cytoplasm</location>
        <location evidence="1">Cytoskeleton</location>
        <location evidence="1">Flagellum axoneme</location>
    </subcellularLocation>
</comment>
<evidence type="ECO:0000259" key="13">
    <source>
        <dbReference type="Pfam" id="PF14775"/>
    </source>
</evidence>
<organism evidence="14 15">
    <name type="scientific">Solea senegalensis</name>
    <name type="common">Senegalese sole</name>
    <dbReference type="NCBI Taxonomy" id="28829"/>
    <lineage>
        <taxon>Eukaryota</taxon>
        <taxon>Metazoa</taxon>
        <taxon>Chordata</taxon>
        <taxon>Craniata</taxon>
        <taxon>Vertebrata</taxon>
        <taxon>Euteleostomi</taxon>
        <taxon>Actinopterygii</taxon>
        <taxon>Neopterygii</taxon>
        <taxon>Teleostei</taxon>
        <taxon>Neoteleostei</taxon>
        <taxon>Acanthomorphata</taxon>
        <taxon>Carangaria</taxon>
        <taxon>Pleuronectiformes</taxon>
        <taxon>Pleuronectoidei</taxon>
        <taxon>Soleidae</taxon>
        <taxon>Solea</taxon>
    </lineage>
</organism>
<keyword evidence="7" id="KW-0966">Cell projection</keyword>
<evidence type="ECO:0000256" key="4">
    <source>
        <dbReference type="ARBA" id="ARBA00022846"/>
    </source>
</evidence>
<accession>A0AAV6SKE6</accession>
<evidence type="ECO:0000259" key="12">
    <source>
        <dbReference type="Pfam" id="PF14772"/>
    </source>
</evidence>
<evidence type="ECO:0000256" key="8">
    <source>
        <dbReference type="ARBA" id="ARBA00031554"/>
    </source>
</evidence>
<dbReference type="InterPro" id="IPR039505">
    <property type="entry name" value="DRC1/2_N"/>
</dbReference>
<comment type="caution">
    <text evidence="14">The sequence shown here is derived from an EMBL/GenBank/DDBJ whole genome shotgun (WGS) entry which is preliminary data.</text>
</comment>
<dbReference type="InterPro" id="IPR029440">
    <property type="entry name" value="DRC1_C"/>
</dbReference>
<dbReference type="Pfam" id="PF14775">
    <property type="entry name" value="NYD-SP28_assoc"/>
    <property type="match status" value="1"/>
</dbReference>
<dbReference type="GO" id="GO:0070286">
    <property type="term" value="P:axonemal dynein complex assembly"/>
    <property type="evidence" value="ECO:0007669"/>
    <property type="project" value="InterPro"/>
</dbReference>
<comment type="function">
    <text evidence="9">Component of the nexin-dynein regulatory complex (N-DRC) a key regulator of ciliary/flagellar motility which maintains the alignment and integrity of the distal axoneme and regulates microtubule sliding in motile axonemes. Plays a critical role in the assembly of N-DRC and also stabilizes the assembly of multiple inner dynein arms and radial spokes. Coassembles with CCDC65/DRC2 to form a central scaffold needed for assembly of the N-DRC and its attachment to the outer doublet microtubules.</text>
</comment>
<protein>
    <recommendedName>
        <fullName evidence="3">Dynein regulatory complex protein 1</fullName>
    </recommendedName>
    <alternativeName>
        <fullName evidence="8">Coiled-coil domain-containing protein 164</fullName>
    </alternativeName>
</protein>
<dbReference type="GO" id="GO:0060285">
    <property type="term" value="P:cilium-dependent cell motility"/>
    <property type="evidence" value="ECO:0007669"/>
    <property type="project" value="TreeGrafter"/>
</dbReference>
<evidence type="ECO:0000256" key="11">
    <source>
        <dbReference type="SAM" id="MobiDB-lite"/>
    </source>
</evidence>
<dbReference type="PANTHER" id="PTHR21625:SF1">
    <property type="entry name" value="DYNEIN REGULATORY COMPLEX PROTEIN 1"/>
    <property type="match status" value="1"/>
</dbReference>
<keyword evidence="6" id="KW-0969">Cilium</keyword>
<evidence type="ECO:0000256" key="6">
    <source>
        <dbReference type="ARBA" id="ARBA00023069"/>
    </source>
</evidence>
<feature type="compositionally biased region" description="Polar residues" evidence="11">
    <location>
        <begin position="1"/>
        <end position="10"/>
    </location>
</feature>
<dbReference type="Proteomes" id="UP000693946">
    <property type="component" value="Linkage Group LG12"/>
</dbReference>
<name>A0AAV6SKE6_SOLSE</name>
<comment type="similarity">
    <text evidence="2">Belongs to the DRC1 family.</text>
</comment>
<gene>
    <name evidence="14" type="ORF">JOB18_026764</name>
</gene>
<dbReference type="Pfam" id="PF14772">
    <property type="entry name" value="NYD-SP28"/>
    <property type="match status" value="1"/>
</dbReference>
<feature type="domain" description="Dynein regulatory complex protein 1/2 N-terminal" evidence="12">
    <location>
        <begin position="73"/>
        <end position="172"/>
    </location>
</feature>
<dbReference type="EMBL" id="JAGKHQ010000004">
    <property type="protein sequence ID" value="KAG7518156.1"/>
    <property type="molecule type" value="Genomic_DNA"/>
</dbReference>
<proteinExistence type="inferred from homology"/>
<sequence length="591" mass="68492">MEGDSSSQLENGRMDDKDIEESCEPSMLPGIRDDSGVSILVEFNEVASGSLSQRISTLQNSLTISLANIQTDVDTRESMRRQELDEVCKMRLKLLGKYVESSQEKFEELMRGWSLAKENVSSPVELQEAMNSQQQAVLGLLAEKKKIINELRWDLMVAGDHFVKDLRKQAKERDLMMERMEDQIKTLIKTYRKELAETESVNHQENEALLIRDKCHWEQYQKEVYDTELEMVTQRREKVEDYEAKIQSLILENMKMQAIDKIEQDAKLQVMVREHQKICAVYTMTYLKKVKEKHDLEALKNTRIPGLQAETDQKNPVPKNINQTKRKIQHLSKNYKYNVHQYEHLQGKSKNIAVADAKTFEEMVETVEEEVKQLVERALETDSLISKRYHGVLGEKPPLAFTELCDETLTKIKELLMDEVGILAEEGKEEDEKWNSLLSTFGISENDLPKLANYVVKYSQQETQQTEDCEEPGEYSDQAAAPGTSSTFHVTADLIHPNHVLPALKSFIKQDSRFREILRQQARDKAYWESLGNIIPEEKVKLWEEVERTLMQYLIVLKDIAELVPEMDSLRQQNTEMRRMLQKSPKPQVST</sequence>
<dbReference type="AlphaFoldDB" id="A0AAV6SKE6"/>
<keyword evidence="4" id="KW-0282">Flagellum</keyword>